<evidence type="ECO:0000256" key="1">
    <source>
        <dbReference type="SAM" id="MobiDB-lite"/>
    </source>
</evidence>
<reference evidence="2" key="1">
    <citation type="submission" date="2020-06" db="EMBL/GenBank/DDBJ databases">
        <title>Draft genome of Bugula neritina, a colonial animal packing powerful symbionts and potential medicines.</title>
        <authorList>
            <person name="Rayko M."/>
        </authorList>
    </citation>
    <scope>NUCLEOTIDE SEQUENCE [LARGE SCALE GENOMIC DNA]</scope>
    <source>
        <strain evidence="2">Kwan_BN1</strain>
    </source>
</reference>
<feature type="compositionally biased region" description="Polar residues" evidence="1">
    <location>
        <begin position="484"/>
        <end position="494"/>
    </location>
</feature>
<feature type="compositionally biased region" description="Polar residues" evidence="1">
    <location>
        <begin position="270"/>
        <end position="290"/>
    </location>
</feature>
<keyword evidence="3" id="KW-1185">Reference proteome</keyword>
<dbReference type="AlphaFoldDB" id="A0A7J7IVM6"/>
<dbReference type="InterPro" id="IPR009223">
    <property type="entry name" value="APC_rpt"/>
</dbReference>
<evidence type="ECO:0000313" key="2">
    <source>
        <dbReference type="EMBL" id="KAF6017481.1"/>
    </source>
</evidence>
<feature type="compositionally biased region" description="Polar residues" evidence="1">
    <location>
        <begin position="503"/>
        <end position="528"/>
    </location>
</feature>
<feature type="region of interest" description="Disordered" evidence="1">
    <location>
        <begin position="433"/>
        <end position="608"/>
    </location>
</feature>
<feature type="compositionally biased region" description="Basic and acidic residues" evidence="1">
    <location>
        <begin position="754"/>
        <end position="770"/>
    </location>
</feature>
<feature type="region of interest" description="Disordered" evidence="1">
    <location>
        <begin position="183"/>
        <end position="290"/>
    </location>
</feature>
<organism evidence="2 3">
    <name type="scientific">Bugula neritina</name>
    <name type="common">Brown bryozoan</name>
    <name type="synonym">Sertularia neritina</name>
    <dbReference type="NCBI Taxonomy" id="10212"/>
    <lineage>
        <taxon>Eukaryota</taxon>
        <taxon>Metazoa</taxon>
        <taxon>Spiralia</taxon>
        <taxon>Lophotrochozoa</taxon>
        <taxon>Bryozoa</taxon>
        <taxon>Gymnolaemata</taxon>
        <taxon>Cheilostomatida</taxon>
        <taxon>Flustrina</taxon>
        <taxon>Buguloidea</taxon>
        <taxon>Bugulidae</taxon>
        <taxon>Bugula</taxon>
    </lineage>
</organism>
<comment type="caution">
    <text evidence="2">The sequence shown here is derived from an EMBL/GenBank/DDBJ whole genome shotgun (WGS) entry which is preliminary data.</text>
</comment>
<name>A0A7J7IVM6_BUGNE</name>
<dbReference type="GO" id="GO:0016055">
    <property type="term" value="P:Wnt signaling pathway"/>
    <property type="evidence" value="ECO:0007669"/>
    <property type="project" value="InterPro"/>
</dbReference>
<feature type="region of interest" description="Disordered" evidence="1">
    <location>
        <begin position="1"/>
        <end position="21"/>
    </location>
</feature>
<feature type="compositionally biased region" description="Low complexity" evidence="1">
    <location>
        <begin position="838"/>
        <end position="858"/>
    </location>
</feature>
<feature type="region of interest" description="Disordered" evidence="1">
    <location>
        <begin position="811"/>
        <end position="887"/>
    </location>
</feature>
<proteinExistence type="predicted"/>
<dbReference type="EMBL" id="VXIV02003389">
    <property type="protein sequence ID" value="KAF6017481.1"/>
    <property type="molecule type" value="Genomic_DNA"/>
</dbReference>
<gene>
    <name evidence="2" type="ORF">EB796_024197</name>
</gene>
<accession>A0A7J7IVM6</accession>
<feature type="region of interest" description="Disordered" evidence="1">
    <location>
        <begin position="665"/>
        <end position="772"/>
    </location>
</feature>
<feature type="compositionally biased region" description="Polar residues" evidence="1">
    <location>
        <begin position="824"/>
        <end position="837"/>
    </location>
</feature>
<dbReference type="Pfam" id="PF05923">
    <property type="entry name" value="APC_r"/>
    <property type="match status" value="1"/>
</dbReference>
<feature type="region of interest" description="Disordered" evidence="1">
    <location>
        <begin position="145"/>
        <end position="170"/>
    </location>
</feature>
<feature type="compositionally biased region" description="Polar residues" evidence="1">
    <location>
        <begin position="248"/>
        <end position="262"/>
    </location>
</feature>
<feature type="compositionally biased region" description="Low complexity" evidence="1">
    <location>
        <begin position="544"/>
        <end position="558"/>
    </location>
</feature>
<sequence>MTGTPFNYSRRESLSSLSCDEDDEMNMTVVNCVTDAMAKRLQEKQLQSRSPQKPSTENSGNTSGGIATSAASQRPTVEFKDDMITTFKLPPPSDGLNSRDEVTKAYTPIEGTPYCFSRNSPLSSLSGSDCDSDAGEAGTLATVSSIAEAHRAEGGGASDTSESEDDTFLDHCISSALPKKLVNSTQVSKVSAKSPESKSSNVKQGNAGIASPAPPFKVPSQTLPKQVDSKPPPVSLLPASGEIVVAQRTPSRGMSAETSTDSLKLDSASHRTTAGSPRSSTSSGKTHQCNHFSNPVTPHSFLIFIQLPLLMKSKLFLCELPNETQACRLATSTEKKDERELRRKTYTVTESQLQSALALLPFCNITKPPADESPKSDSQSNIVISGDEDEFDDVYISSETRVRGGGRCFKPNFYEFTEPPACFADDYDASCSESTNHGSSLPKPVRQTPCGPRITKPDSSSNVDTNEPEVKVVRGRRKPLYPGKTSSLPSTRSSPARKPVSATGATKSTGIARVNSKSSDLVSQNWKSPSHKKLASTGIPKAPKSVSKKSNSISSSNKTADSNESQHAMHAPPSVSRRVTPKAAGPSLSNISADTTTGTTKSKYTANSKKSMLLDKQVKTTSTAELKAANNENSDDCETREKILSPGAGCEDRGRVLSPSDVLHRAAGGTSTRPINSPAKPATPRPSAKSTLRTDTQMKRCKQPTTRPPGRKSEAVSKIASLWKPSSAADSPRTPQHKPKLQSSLTVQNKLLKPKSDANRNRKSPAKSDGDSVPEYVVAISFRETNTPAAVTAANESLSSDSLHRDTCEQAPLPVLPDTDSLRDSSCGSTSHPSENTSVQPDSSVSSHVSADALADVATTQQSSTPNKPVPFMSEAGTGNKLGKQPKNSAIVSPFLYKPTLSKTPSTSTASAQSALPSSTDILSADILSSTHTSHSNHIKLCLDITPHITLSQVSPKPANLAESDDLVAAEHAAEHAGDLSASHTPLPAMTKTEMLLRRRSEILHKRRLSECNALPSLTPTFSSKTTDV</sequence>
<dbReference type="Proteomes" id="UP000593567">
    <property type="component" value="Unassembled WGS sequence"/>
</dbReference>
<feature type="region of interest" description="Disordered" evidence="1">
    <location>
        <begin position="40"/>
        <end position="79"/>
    </location>
</feature>
<evidence type="ECO:0000313" key="3">
    <source>
        <dbReference type="Proteomes" id="UP000593567"/>
    </source>
</evidence>
<protein>
    <submittedName>
        <fullName evidence="2">Uncharacterized protein</fullName>
    </submittedName>
</protein>
<feature type="compositionally biased region" description="Polar residues" evidence="1">
    <location>
        <begin position="44"/>
        <end position="75"/>
    </location>
</feature>